<keyword evidence="3" id="KW-1185">Reference proteome</keyword>
<reference evidence="2" key="1">
    <citation type="submission" date="2023-02" db="EMBL/GenBank/DDBJ databases">
        <authorList>
            <person name="Palmer J.M."/>
        </authorList>
    </citation>
    <scope>NUCLEOTIDE SEQUENCE</scope>
    <source>
        <strain evidence="2">FW57</strain>
    </source>
</reference>
<dbReference type="EMBL" id="JAHCVI010000001">
    <property type="protein sequence ID" value="KAG7293512.1"/>
    <property type="molecule type" value="Genomic_DNA"/>
</dbReference>
<organism evidence="2 3">
    <name type="scientific">Staphylotrichum longicolle</name>
    <dbReference type="NCBI Taxonomy" id="669026"/>
    <lineage>
        <taxon>Eukaryota</taxon>
        <taxon>Fungi</taxon>
        <taxon>Dikarya</taxon>
        <taxon>Ascomycota</taxon>
        <taxon>Pezizomycotina</taxon>
        <taxon>Sordariomycetes</taxon>
        <taxon>Sordariomycetidae</taxon>
        <taxon>Sordariales</taxon>
        <taxon>Chaetomiaceae</taxon>
        <taxon>Staphylotrichum</taxon>
    </lineage>
</organism>
<evidence type="ECO:0000313" key="2">
    <source>
        <dbReference type="EMBL" id="KAG7293512.1"/>
    </source>
</evidence>
<dbReference type="AlphaFoldDB" id="A0AAD4F837"/>
<gene>
    <name evidence="2" type="ORF">NEMBOFW57_003564</name>
</gene>
<protein>
    <submittedName>
        <fullName evidence="2">Uncharacterized protein</fullName>
    </submittedName>
</protein>
<evidence type="ECO:0000256" key="1">
    <source>
        <dbReference type="SAM" id="MobiDB-lite"/>
    </source>
</evidence>
<dbReference type="Proteomes" id="UP001197093">
    <property type="component" value="Unassembled WGS sequence"/>
</dbReference>
<name>A0AAD4F837_9PEZI</name>
<comment type="caution">
    <text evidence="2">The sequence shown here is derived from an EMBL/GenBank/DDBJ whole genome shotgun (WGS) entry which is preliminary data.</text>
</comment>
<accession>A0AAD4F837</accession>
<sequence length="151" mass="16138">MVTDQHGCYRFGKAFMQAKKLGTNLQNSLHTSQLIIGREQYVNPGTTRPSHPTASGPSGGFAIINSRLVVLPRTAMVAHKSSSPAVYQVSHDAVVPGASVEPAGGGLEFTPRPVLIVGASDQPSSSSSTDLPFCGERHSTRPYQRLPAWRL</sequence>
<evidence type="ECO:0000313" key="3">
    <source>
        <dbReference type="Proteomes" id="UP001197093"/>
    </source>
</evidence>
<feature type="region of interest" description="Disordered" evidence="1">
    <location>
        <begin position="118"/>
        <end position="139"/>
    </location>
</feature>
<proteinExistence type="predicted"/>